<dbReference type="InterPro" id="IPR000182">
    <property type="entry name" value="GNAT_dom"/>
</dbReference>
<keyword evidence="3" id="KW-1185">Reference proteome</keyword>
<evidence type="ECO:0000259" key="1">
    <source>
        <dbReference type="PROSITE" id="PS51186"/>
    </source>
</evidence>
<feature type="domain" description="N-acetyltransferase" evidence="1">
    <location>
        <begin position="7"/>
        <end position="172"/>
    </location>
</feature>
<proteinExistence type="predicted"/>
<dbReference type="Proteomes" id="UP000726170">
    <property type="component" value="Unassembled WGS sequence"/>
</dbReference>
<dbReference type="PANTHER" id="PTHR43415:SF3">
    <property type="entry name" value="GNAT-FAMILY ACETYLTRANSFERASE"/>
    <property type="match status" value="1"/>
</dbReference>
<organism evidence="2 3">
    <name type="scientific">Clostridium mobile</name>
    <dbReference type="NCBI Taxonomy" id="2841512"/>
    <lineage>
        <taxon>Bacteria</taxon>
        <taxon>Bacillati</taxon>
        <taxon>Bacillota</taxon>
        <taxon>Clostridia</taxon>
        <taxon>Eubacteriales</taxon>
        <taxon>Clostridiaceae</taxon>
        <taxon>Clostridium</taxon>
    </lineage>
</organism>
<dbReference type="PROSITE" id="PS51186">
    <property type="entry name" value="GNAT"/>
    <property type="match status" value="1"/>
</dbReference>
<name>A0ABS6EH39_9CLOT</name>
<dbReference type="RefSeq" id="WP_216438146.1">
    <property type="nucleotide sequence ID" value="NZ_JAHLQF010000001.1"/>
</dbReference>
<evidence type="ECO:0000313" key="2">
    <source>
        <dbReference type="EMBL" id="MBU5483790.1"/>
    </source>
</evidence>
<sequence length="178" mass="20790">MYTGEKVRLREYRKEDIKAAQNYVNDSEVKRLLNPGIPYPITLEDEEKWVESISSTKNEYSFAIETLEDSKYIGGCGINSIDWKNSVTVIGIFIGDKDYWGKGYGTDAIKILVKFIFEQININKVKLNVFSFNERAMKSYKKCGFKVEGVLRQELYRDGKYYDDILMGILREDWEQTK</sequence>
<reference evidence="2 3" key="1">
    <citation type="submission" date="2021-06" db="EMBL/GenBank/DDBJ databases">
        <authorList>
            <person name="Sun Q."/>
            <person name="Li D."/>
        </authorList>
    </citation>
    <scope>NUCLEOTIDE SEQUENCE [LARGE SCALE GENOMIC DNA]</scope>
    <source>
        <strain evidence="2 3">MSJ-11</strain>
    </source>
</reference>
<evidence type="ECO:0000313" key="3">
    <source>
        <dbReference type="Proteomes" id="UP000726170"/>
    </source>
</evidence>
<comment type="caution">
    <text evidence="2">The sequence shown here is derived from an EMBL/GenBank/DDBJ whole genome shotgun (WGS) entry which is preliminary data.</text>
</comment>
<accession>A0ABS6EH39</accession>
<dbReference type="Pfam" id="PF13302">
    <property type="entry name" value="Acetyltransf_3"/>
    <property type="match status" value="1"/>
</dbReference>
<dbReference type="PANTHER" id="PTHR43415">
    <property type="entry name" value="SPERMIDINE N(1)-ACETYLTRANSFERASE"/>
    <property type="match status" value="1"/>
</dbReference>
<protein>
    <submittedName>
        <fullName evidence="2">GNAT family N-acetyltransferase</fullName>
    </submittedName>
</protein>
<gene>
    <name evidence="2" type="ORF">KQI86_05560</name>
</gene>
<dbReference type="EMBL" id="JAHLQF010000001">
    <property type="protein sequence ID" value="MBU5483790.1"/>
    <property type="molecule type" value="Genomic_DNA"/>
</dbReference>